<dbReference type="STRING" id="525365.HMPREF0548_2012"/>
<keyword evidence="2" id="KW-1185">Reference proteome</keyword>
<evidence type="ECO:0000313" key="1">
    <source>
        <dbReference type="EMBL" id="EEJ71069.1"/>
    </source>
</evidence>
<accession>C2EQR6</accession>
<evidence type="ECO:0000313" key="2">
    <source>
        <dbReference type="Proteomes" id="UP000005583"/>
    </source>
</evidence>
<dbReference type="eggNOG" id="ENOG5030A4Z">
    <property type="taxonomic scope" value="Bacteria"/>
</dbReference>
<protein>
    <recommendedName>
        <fullName evidence="3">DUF3284 domain-containing protein</fullName>
    </recommendedName>
</protein>
<dbReference type="RefSeq" id="WP_007126769.1">
    <property type="nucleotide sequence ID" value="NZ_AZFO01000003.1"/>
</dbReference>
<name>C2EQR6_9LACO</name>
<dbReference type="EMBL" id="ACGU01000110">
    <property type="protein sequence ID" value="EEJ71069.1"/>
    <property type="molecule type" value="Genomic_DNA"/>
</dbReference>
<dbReference type="Proteomes" id="UP000005583">
    <property type="component" value="Unassembled WGS sequence"/>
</dbReference>
<proteinExistence type="predicted"/>
<sequence>MSPDTLTYKYKYQASKEKLFQTLLNEQLKYFSMHDSSIKSLHVGDEIKTTLQTKLQNLDSVTTMKITKIVPNKIFQMVTHQPNGNDIVQTFAFKQNELVYSEKTKLHTVRSQTYFFLAALVYKFFYNRGMKKKLQYLDQLAMN</sequence>
<comment type="caution">
    <text evidence="1">The sequence shown here is derived from an EMBL/GenBank/DDBJ whole genome shotgun (WGS) entry which is preliminary data.</text>
</comment>
<organism evidence="1 2">
    <name type="scientific">Lactobacillus ultunensis DSM 16047</name>
    <dbReference type="NCBI Taxonomy" id="525365"/>
    <lineage>
        <taxon>Bacteria</taxon>
        <taxon>Bacillati</taxon>
        <taxon>Bacillota</taxon>
        <taxon>Bacilli</taxon>
        <taxon>Lactobacillales</taxon>
        <taxon>Lactobacillaceae</taxon>
        <taxon>Lactobacillus</taxon>
    </lineage>
</organism>
<dbReference type="PATRIC" id="fig|525365.8.peg.1179"/>
<dbReference type="HOGENOM" id="CLU_148716_0_0_9"/>
<gene>
    <name evidence="1" type="ORF">HMPREF0548_2012</name>
</gene>
<reference evidence="1 2" key="1">
    <citation type="submission" date="2009-01" db="EMBL/GenBank/DDBJ databases">
        <authorList>
            <person name="Qin X."/>
            <person name="Bachman B."/>
            <person name="Battles P."/>
            <person name="Bell A."/>
            <person name="Bess C."/>
            <person name="Bickham C."/>
            <person name="Chaboub L."/>
            <person name="Chen D."/>
            <person name="Coyle M."/>
            <person name="Deiros D.R."/>
            <person name="Dinh H."/>
            <person name="Forbes L."/>
            <person name="Fowler G."/>
            <person name="Francisco L."/>
            <person name="Fu Q."/>
            <person name="Gubbala S."/>
            <person name="Hale W."/>
            <person name="Han Y."/>
            <person name="Hemphill L."/>
            <person name="Highlander S.K."/>
            <person name="Hirani K."/>
            <person name="Hogues M."/>
            <person name="Jackson L."/>
            <person name="Jakkamsetti A."/>
            <person name="Javaid M."/>
            <person name="Jiang H."/>
            <person name="Korchina V."/>
            <person name="Kovar C."/>
            <person name="Lara F."/>
            <person name="Lee S."/>
            <person name="Mata R."/>
            <person name="Mathew T."/>
            <person name="Moen C."/>
            <person name="Morales K."/>
            <person name="Munidasa M."/>
            <person name="Nazareth L."/>
            <person name="Ngo R."/>
            <person name="Nguyen L."/>
            <person name="Okwuonu G."/>
            <person name="Ongeri F."/>
            <person name="Patil S."/>
            <person name="Petrosino J."/>
            <person name="Pham C."/>
            <person name="Pham P."/>
            <person name="Pu L.-L."/>
            <person name="Puazo M."/>
            <person name="Raj R."/>
            <person name="Reid J."/>
            <person name="Rouhana J."/>
            <person name="Saada N."/>
            <person name="Shang Y."/>
            <person name="Simmons D."/>
            <person name="Thornton R."/>
            <person name="Warren J."/>
            <person name="Weissenberger G."/>
            <person name="Zhang J."/>
            <person name="Zhang L."/>
            <person name="Zhou C."/>
            <person name="Zhu D."/>
            <person name="Muzny D."/>
            <person name="Worley K."/>
            <person name="Gibbs R."/>
        </authorList>
    </citation>
    <scope>NUCLEOTIDE SEQUENCE [LARGE SCALE GENOMIC DNA]</scope>
    <source>
        <strain evidence="1 2">DSM 16047</strain>
    </source>
</reference>
<dbReference type="OrthoDB" id="2186631at2"/>
<evidence type="ECO:0008006" key="3">
    <source>
        <dbReference type="Google" id="ProtNLM"/>
    </source>
</evidence>
<dbReference type="AlphaFoldDB" id="C2EQR6"/>